<comment type="caution">
    <text evidence="1">The sequence shown here is derived from an EMBL/GenBank/DDBJ whole genome shotgun (WGS) entry which is preliminary data.</text>
</comment>
<dbReference type="InterPro" id="IPR025859">
    <property type="entry name" value="AurF/CmlI"/>
</dbReference>
<accession>A0A512NCJ1</accession>
<evidence type="ECO:0000313" key="1">
    <source>
        <dbReference type="EMBL" id="GEP56634.1"/>
    </source>
</evidence>
<dbReference type="OrthoDB" id="3606832at2"/>
<dbReference type="AlphaFoldDB" id="A0A512NCJ1"/>
<keyword evidence="2" id="KW-1185">Reference proteome</keyword>
<organism evidence="1 2">
    <name type="scientific">Reyranella soli</name>
    <dbReference type="NCBI Taxonomy" id="1230389"/>
    <lineage>
        <taxon>Bacteria</taxon>
        <taxon>Pseudomonadati</taxon>
        <taxon>Pseudomonadota</taxon>
        <taxon>Alphaproteobacteria</taxon>
        <taxon>Hyphomicrobiales</taxon>
        <taxon>Reyranellaceae</taxon>
        <taxon>Reyranella</taxon>
    </lineage>
</organism>
<proteinExistence type="predicted"/>
<dbReference type="Pfam" id="PF11583">
    <property type="entry name" value="AurF"/>
    <property type="match status" value="1"/>
</dbReference>
<name>A0A512NCJ1_9HYPH</name>
<dbReference type="InterPro" id="IPR009078">
    <property type="entry name" value="Ferritin-like_SF"/>
</dbReference>
<dbReference type="InterPro" id="IPR012348">
    <property type="entry name" value="RNR-like"/>
</dbReference>
<reference evidence="1 2" key="1">
    <citation type="submission" date="2019-07" db="EMBL/GenBank/DDBJ databases">
        <title>Whole genome shotgun sequence of Reyranella soli NBRC 108950.</title>
        <authorList>
            <person name="Hosoyama A."/>
            <person name="Uohara A."/>
            <person name="Ohji S."/>
            <person name="Ichikawa N."/>
        </authorList>
    </citation>
    <scope>NUCLEOTIDE SEQUENCE [LARGE SCALE GENOMIC DNA]</scope>
    <source>
        <strain evidence="1 2">NBRC 108950</strain>
    </source>
</reference>
<evidence type="ECO:0000313" key="2">
    <source>
        <dbReference type="Proteomes" id="UP000321058"/>
    </source>
</evidence>
<dbReference type="Gene3D" id="1.10.620.20">
    <property type="entry name" value="Ribonucleotide Reductase, subunit A"/>
    <property type="match status" value="1"/>
</dbReference>
<dbReference type="SUPFAM" id="SSF47240">
    <property type="entry name" value="Ferritin-like"/>
    <property type="match status" value="1"/>
</dbReference>
<gene>
    <name evidence="1" type="ORF">RSO01_38000</name>
</gene>
<dbReference type="EMBL" id="BKAJ01000068">
    <property type="protein sequence ID" value="GEP56634.1"/>
    <property type="molecule type" value="Genomic_DNA"/>
</dbReference>
<sequence length="327" mass="37043">MEERVANGHQVDTRSTAHFLHDYASEQADLRRLYEQAKIDQWNAATDIEWAAPLEGDGGLISDDLVDIHGTRFWDAMSEADRVELNHRITRWRLSTLVQGEHGAMLLCSQLVDCVQGQDAKLFQATQVADEARHNEVLQRYLELRLDGETYGLGGNVKEIFDTLLSTSSWYLKTIGLQLVAETFAVSLFRMLAESSKDPVLRQVCRRILQDEARHMGFAMLSLPEIVGQATEAEHREMEDFAVWALSRTLGGIFPLGAYQDMGFGKAELDEIKQFRRERAAGGDETAFRKYFRRDLHDGLVRNLRKVGLLTERITPSLQSFGIKLAA</sequence>
<evidence type="ECO:0008006" key="3">
    <source>
        <dbReference type="Google" id="ProtNLM"/>
    </source>
</evidence>
<dbReference type="CDD" id="cd00657">
    <property type="entry name" value="Ferritin_like"/>
    <property type="match status" value="1"/>
</dbReference>
<dbReference type="GO" id="GO:0016491">
    <property type="term" value="F:oxidoreductase activity"/>
    <property type="evidence" value="ECO:0007669"/>
    <property type="project" value="InterPro"/>
</dbReference>
<dbReference type="Proteomes" id="UP000321058">
    <property type="component" value="Unassembled WGS sequence"/>
</dbReference>
<protein>
    <recommendedName>
        <fullName evidence="3">Ferritin-like domain-containing protein</fullName>
    </recommendedName>
</protein>